<accession>A0ABN6CIB4</accession>
<feature type="transmembrane region" description="Helical" evidence="1">
    <location>
        <begin position="172"/>
        <end position="197"/>
    </location>
</feature>
<evidence type="ECO:0008006" key="4">
    <source>
        <dbReference type="Google" id="ProtNLM"/>
    </source>
</evidence>
<sequence>MTHLAFEQLTMAGQASDAAAAAHLSECAQCRQQASAWTKLATATRVAADEMTGPVAVPGFDALLGGMLPARPAAQPVPVVRPGFGTSWRLAGSLVAAQWRLVPRSLLPLTAAGLAAAVAVAAATRVPETANRLFASVVTLVILLSVTVACSRRSDPRMELPFTLPVSPSAVFGARLVLALLSSLTMALAASAGAAAAGAGAGMAAIVSGWLGQALLASAAAVAVTVWRSAAWGAVTGAALWLTGSVLTMPGGVLAERLQPVVSQIWGTTPWTLVASAALIAVALRAMKSPQLEPSVA</sequence>
<proteinExistence type="predicted"/>
<keyword evidence="1" id="KW-0812">Transmembrane</keyword>
<evidence type="ECO:0000256" key="1">
    <source>
        <dbReference type="SAM" id="Phobius"/>
    </source>
</evidence>
<organism evidence="2 3">
    <name type="scientific">Actinoplanes ianthinogenes</name>
    <dbReference type="NCBI Taxonomy" id="122358"/>
    <lineage>
        <taxon>Bacteria</taxon>
        <taxon>Bacillati</taxon>
        <taxon>Actinomycetota</taxon>
        <taxon>Actinomycetes</taxon>
        <taxon>Micromonosporales</taxon>
        <taxon>Micromonosporaceae</taxon>
        <taxon>Actinoplanes</taxon>
    </lineage>
</organism>
<feature type="transmembrane region" description="Helical" evidence="1">
    <location>
        <begin position="106"/>
        <end position="127"/>
    </location>
</feature>
<dbReference type="EMBL" id="AP023356">
    <property type="protein sequence ID" value="BCJ44149.1"/>
    <property type="molecule type" value="Genomic_DNA"/>
</dbReference>
<keyword evidence="1" id="KW-0472">Membrane</keyword>
<name>A0ABN6CIB4_9ACTN</name>
<feature type="transmembrane region" description="Helical" evidence="1">
    <location>
        <begin position="133"/>
        <end position="151"/>
    </location>
</feature>
<gene>
    <name evidence="2" type="ORF">Aiant_48060</name>
</gene>
<keyword evidence="1" id="KW-1133">Transmembrane helix</keyword>
<feature type="transmembrane region" description="Helical" evidence="1">
    <location>
        <begin position="231"/>
        <end position="253"/>
    </location>
</feature>
<keyword evidence="3" id="KW-1185">Reference proteome</keyword>
<feature type="transmembrane region" description="Helical" evidence="1">
    <location>
        <begin position="265"/>
        <end position="284"/>
    </location>
</feature>
<dbReference type="Proteomes" id="UP000676967">
    <property type="component" value="Chromosome"/>
</dbReference>
<protein>
    <recommendedName>
        <fullName evidence="4">Zinc-finger domain-containing protein</fullName>
    </recommendedName>
</protein>
<evidence type="ECO:0000313" key="3">
    <source>
        <dbReference type="Proteomes" id="UP000676967"/>
    </source>
</evidence>
<reference evidence="2 3" key="1">
    <citation type="submission" date="2020-08" db="EMBL/GenBank/DDBJ databases">
        <title>Whole genome shotgun sequence of Actinoplanes ianthinogenes NBRC 13996.</title>
        <authorList>
            <person name="Komaki H."/>
            <person name="Tamura T."/>
        </authorList>
    </citation>
    <scope>NUCLEOTIDE SEQUENCE [LARGE SCALE GENOMIC DNA]</scope>
    <source>
        <strain evidence="2 3">NBRC 13996</strain>
    </source>
</reference>
<feature type="transmembrane region" description="Helical" evidence="1">
    <location>
        <begin position="203"/>
        <end position="224"/>
    </location>
</feature>
<evidence type="ECO:0000313" key="2">
    <source>
        <dbReference type="EMBL" id="BCJ44149.1"/>
    </source>
</evidence>